<dbReference type="EMBL" id="RKNM01000004">
    <property type="protein sequence ID" value="ROX57293.1"/>
    <property type="molecule type" value="Genomic_DNA"/>
</dbReference>
<gene>
    <name evidence="1" type="ORF">EGW36_04785</name>
</gene>
<reference evidence="1 2" key="1">
    <citation type="submission" date="2018-10" db="EMBL/GenBank/DDBJ databases">
        <title>Genotypes and phenotypes of Enterococci isolated from broiler chickens.</title>
        <authorList>
            <person name="Muhammad A.R."/>
            <person name="Diarra M.S."/>
        </authorList>
    </citation>
    <scope>NUCLEOTIDE SEQUENCE [LARGE SCALE GENOMIC DNA]</scope>
    <source>
        <strain evidence="1 2">P5 C A 35</strain>
    </source>
</reference>
<organism evidence="1 2">
    <name type="scientific">Enterococcus faecium</name>
    <name type="common">Streptococcus faecium</name>
    <dbReference type="NCBI Taxonomy" id="1352"/>
    <lineage>
        <taxon>Bacteria</taxon>
        <taxon>Bacillati</taxon>
        <taxon>Bacillota</taxon>
        <taxon>Bacilli</taxon>
        <taxon>Lactobacillales</taxon>
        <taxon>Enterococcaceae</taxon>
        <taxon>Enterococcus</taxon>
    </lineage>
</organism>
<dbReference type="AlphaFoldDB" id="A0AB74CZR6"/>
<sequence>MEKGNVTLLLSRPFFLWPLLFENLGALQYNKKKRQRRRLDEKRRKNCDFTRDYPNKISEWKRRRSSSLFE</sequence>
<dbReference type="Proteomes" id="UP000281752">
    <property type="component" value="Unassembled WGS sequence"/>
</dbReference>
<name>A0AB74CZR6_ENTFC</name>
<protein>
    <submittedName>
        <fullName evidence="1">Uncharacterized protein</fullName>
    </submittedName>
</protein>
<accession>A0AB74CZR6</accession>
<proteinExistence type="predicted"/>
<evidence type="ECO:0000313" key="2">
    <source>
        <dbReference type="Proteomes" id="UP000281752"/>
    </source>
</evidence>
<evidence type="ECO:0000313" key="1">
    <source>
        <dbReference type="EMBL" id="ROX57293.1"/>
    </source>
</evidence>
<comment type="caution">
    <text evidence="1">The sequence shown here is derived from an EMBL/GenBank/DDBJ whole genome shotgun (WGS) entry which is preliminary data.</text>
</comment>